<reference evidence="2" key="1">
    <citation type="journal article" date="2021" name="ISME J.">
        <title>Genomic evolution of the class Acidithiobacillia: deep-branching Proteobacteria living in extreme acidic conditions.</title>
        <authorList>
            <person name="Moya-Beltran A."/>
            <person name="Beard S."/>
            <person name="Rojas-Villalobos C."/>
            <person name="Issotta F."/>
            <person name="Gallardo Y."/>
            <person name="Ulloa R."/>
            <person name="Giaveno A."/>
            <person name="Degli Esposti M."/>
            <person name="Johnson D.B."/>
            <person name="Quatrini R."/>
        </authorList>
    </citation>
    <scope>NUCLEOTIDE SEQUENCE</scope>
    <source>
        <strain evidence="2">DSM 583</strain>
    </source>
</reference>
<accession>A0A8X8GC27</accession>
<organism evidence="2 3">
    <name type="scientific">Acidithiobacillus ferridurans</name>
    <dbReference type="NCBI Taxonomy" id="1232575"/>
    <lineage>
        <taxon>Bacteria</taxon>
        <taxon>Pseudomonadati</taxon>
        <taxon>Pseudomonadota</taxon>
        <taxon>Acidithiobacillia</taxon>
        <taxon>Acidithiobacillales</taxon>
        <taxon>Acidithiobacillaceae</taxon>
        <taxon>Acidithiobacillus</taxon>
    </lineage>
</organism>
<dbReference type="AlphaFoldDB" id="A0A8X8GC27"/>
<dbReference type="Proteomes" id="UP000887300">
    <property type="component" value="Unassembled WGS sequence"/>
</dbReference>
<evidence type="ECO:0000313" key="3">
    <source>
        <dbReference type="Proteomes" id="UP000887300"/>
    </source>
</evidence>
<comment type="caution">
    <text evidence="2">The sequence shown here is derived from an EMBL/GenBank/DDBJ whole genome shotgun (WGS) entry which is preliminary data.</text>
</comment>
<keyword evidence="1" id="KW-0175">Coiled coil</keyword>
<gene>
    <name evidence="2" type="ORF">HF568_11870</name>
</gene>
<dbReference type="EMBL" id="JABBHS010000357">
    <property type="protein sequence ID" value="MBU2723882.1"/>
    <property type="molecule type" value="Genomic_DNA"/>
</dbReference>
<sequence>MMHKDLCALARTWLQRPASRSGPGCAVAVSESGNWVNKEVVDAIGWRPYGERAGSVLVEAKTSRSDFFADRAKKHRANSERGVGKYRYFMAPEGLLRMDEIPPQWGFITVNRRGHIKVVAGHVHLRRGEPDSWAHPCHAPAETALLIQCLARVGDPQRVQDMIREASNRNTKLLRENKKMREEIRRMESVLATRPC</sequence>
<feature type="coiled-coil region" evidence="1">
    <location>
        <begin position="163"/>
        <end position="190"/>
    </location>
</feature>
<name>A0A8X8GC27_ACIFI</name>
<dbReference type="RefSeq" id="WP_215885952.1">
    <property type="nucleotide sequence ID" value="NZ_CP134225.1"/>
</dbReference>
<evidence type="ECO:0000256" key="1">
    <source>
        <dbReference type="SAM" id="Coils"/>
    </source>
</evidence>
<evidence type="ECO:0000313" key="2">
    <source>
        <dbReference type="EMBL" id="MBU2723882.1"/>
    </source>
</evidence>
<protein>
    <submittedName>
        <fullName evidence="2">Adenylosuccinate synthase</fullName>
    </submittedName>
</protein>
<proteinExistence type="predicted"/>